<sequence>MPPQLHTGASSFNLGCSLAAFELAVLSSLNRASSCSFQLVYRLLASYPKLERIFTNTLGAVSSDLSVWRKVCKGASALTSSVCCGWAKGRSPGCVGTDLGDFML</sequence>
<keyword evidence="2" id="KW-1185">Reference proteome</keyword>
<protein>
    <submittedName>
        <fullName evidence="1">Uncharacterized protein</fullName>
    </submittedName>
</protein>
<evidence type="ECO:0000313" key="2">
    <source>
        <dbReference type="Proteomes" id="UP000308600"/>
    </source>
</evidence>
<reference evidence="1 2" key="1">
    <citation type="journal article" date="2019" name="Nat. Ecol. Evol.">
        <title>Megaphylogeny resolves global patterns of mushroom evolution.</title>
        <authorList>
            <person name="Varga T."/>
            <person name="Krizsan K."/>
            <person name="Foldi C."/>
            <person name="Dima B."/>
            <person name="Sanchez-Garcia M."/>
            <person name="Sanchez-Ramirez S."/>
            <person name="Szollosi G.J."/>
            <person name="Szarkandi J.G."/>
            <person name="Papp V."/>
            <person name="Albert L."/>
            <person name="Andreopoulos W."/>
            <person name="Angelini C."/>
            <person name="Antonin V."/>
            <person name="Barry K.W."/>
            <person name="Bougher N.L."/>
            <person name="Buchanan P."/>
            <person name="Buyck B."/>
            <person name="Bense V."/>
            <person name="Catcheside P."/>
            <person name="Chovatia M."/>
            <person name="Cooper J."/>
            <person name="Damon W."/>
            <person name="Desjardin D."/>
            <person name="Finy P."/>
            <person name="Geml J."/>
            <person name="Haridas S."/>
            <person name="Hughes K."/>
            <person name="Justo A."/>
            <person name="Karasinski D."/>
            <person name="Kautmanova I."/>
            <person name="Kiss B."/>
            <person name="Kocsube S."/>
            <person name="Kotiranta H."/>
            <person name="LaButti K.M."/>
            <person name="Lechner B.E."/>
            <person name="Liimatainen K."/>
            <person name="Lipzen A."/>
            <person name="Lukacs Z."/>
            <person name="Mihaltcheva S."/>
            <person name="Morgado L.N."/>
            <person name="Niskanen T."/>
            <person name="Noordeloos M.E."/>
            <person name="Ohm R.A."/>
            <person name="Ortiz-Santana B."/>
            <person name="Ovrebo C."/>
            <person name="Racz N."/>
            <person name="Riley R."/>
            <person name="Savchenko A."/>
            <person name="Shiryaev A."/>
            <person name="Soop K."/>
            <person name="Spirin V."/>
            <person name="Szebenyi C."/>
            <person name="Tomsovsky M."/>
            <person name="Tulloss R.E."/>
            <person name="Uehling J."/>
            <person name="Grigoriev I.V."/>
            <person name="Vagvolgyi C."/>
            <person name="Papp T."/>
            <person name="Martin F.M."/>
            <person name="Miettinen O."/>
            <person name="Hibbett D.S."/>
            <person name="Nagy L.G."/>
        </authorList>
    </citation>
    <scope>NUCLEOTIDE SEQUENCE [LARGE SCALE GENOMIC DNA]</scope>
    <source>
        <strain evidence="1 2">NL-1719</strain>
    </source>
</reference>
<name>A0ACD3A2P3_9AGAR</name>
<gene>
    <name evidence="1" type="ORF">BDN72DRAFT_589497</name>
</gene>
<evidence type="ECO:0000313" key="1">
    <source>
        <dbReference type="EMBL" id="TFK59654.1"/>
    </source>
</evidence>
<organism evidence="1 2">
    <name type="scientific">Pluteus cervinus</name>
    <dbReference type="NCBI Taxonomy" id="181527"/>
    <lineage>
        <taxon>Eukaryota</taxon>
        <taxon>Fungi</taxon>
        <taxon>Dikarya</taxon>
        <taxon>Basidiomycota</taxon>
        <taxon>Agaricomycotina</taxon>
        <taxon>Agaricomycetes</taxon>
        <taxon>Agaricomycetidae</taxon>
        <taxon>Agaricales</taxon>
        <taxon>Pluteineae</taxon>
        <taxon>Pluteaceae</taxon>
        <taxon>Pluteus</taxon>
    </lineage>
</organism>
<dbReference type="EMBL" id="ML208924">
    <property type="protein sequence ID" value="TFK59654.1"/>
    <property type="molecule type" value="Genomic_DNA"/>
</dbReference>
<accession>A0ACD3A2P3</accession>
<dbReference type="Proteomes" id="UP000308600">
    <property type="component" value="Unassembled WGS sequence"/>
</dbReference>
<proteinExistence type="predicted"/>